<dbReference type="Gene3D" id="3.40.50.1240">
    <property type="entry name" value="Phosphoglycerate mutase-like"/>
    <property type="match status" value="1"/>
</dbReference>
<gene>
    <name evidence="1" type="ORF">BSK56_19675</name>
</gene>
<sequence>MSIYLVRHGKDDEGFRGGWSQRGLIAEGIEQSKKLGQYLKAHNNHYNIQRVVSSDLSRAVETATEIASELRLPFESSNNWREMNNGLIAGMAHELVEEQYPGLYFSTLRMDEEFPGGESPIDFFTRIQATFRKLCEEEQLLNKGEGNILIVTHGGVINIIYHILNGVEWSNKGKAYPSTYTSLHHIQYDAGKWEIAMETLRV</sequence>
<dbReference type="SUPFAM" id="SSF53254">
    <property type="entry name" value="Phosphoglycerate mutase-like"/>
    <property type="match status" value="1"/>
</dbReference>
<dbReference type="Pfam" id="PF00300">
    <property type="entry name" value="His_Phos_1"/>
    <property type="match status" value="1"/>
</dbReference>
<organism evidence="1 2">
    <name type="scientific">Paenibacillus borealis</name>
    <dbReference type="NCBI Taxonomy" id="160799"/>
    <lineage>
        <taxon>Bacteria</taxon>
        <taxon>Bacillati</taxon>
        <taxon>Bacillota</taxon>
        <taxon>Bacilli</taxon>
        <taxon>Bacillales</taxon>
        <taxon>Paenibacillaceae</taxon>
        <taxon>Paenibacillus</taxon>
    </lineage>
</organism>
<reference evidence="1 2" key="1">
    <citation type="submission" date="2016-10" db="EMBL/GenBank/DDBJ databases">
        <title>Paenibacillus species isolates.</title>
        <authorList>
            <person name="Beno S.M."/>
        </authorList>
    </citation>
    <scope>NUCLEOTIDE SEQUENCE [LARGE SCALE GENOMIC DNA]</scope>
    <source>
        <strain evidence="1 2">FSL H7-0744</strain>
    </source>
</reference>
<dbReference type="EMBL" id="MPTB01000026">
    <property type="protein sequence ID" value="OMD45343.1"/>
    <property type="molecule type" value="Genomic_DNA"/>
</dbReference>
<evidence type="ECO:0000313" key="1">
    <source>
        <dbReference type="EMBL" id="OMD45343.1"/>
    </source>
</evidence>
<dbReference type="InterPro" id="IPR013078">
    <property type="entry name" value="His_Pase_superF_clade-1"/>
</dbReference>
<evidence type="ECO:0000313" key="2">
    <source>
        <dbReference type="Proteomes" id="UP000187412"/>
    </source>
</evidence>
<keyword evidence="2" id="KW-1185">Reference proteome</keyword>
<dbReference type="RefSeq" id="WP_076112411.1">
    <property type="nucleotide sequence ID" value="NZ_MPTB01000026.1"/>
</dbReference>
<dbReference type="CDD" id="cd07067">
    <property type="entry name" value="HP_PGM_like"/>
    <property type="match status" value="1"/>
</dbReference>
<protein>
    <submittedName>
        <fullName evidence="1">Phosphoglycerate mutase</fullName>
    </submittedName>
</protein>
<dbReference type="PANTHER" id="PTHR48100">
    <property type="entry name" value="BROAD-SPECIFICITY PHOSPHATASE YOR283W-RELATED"/>
    <property type="match status" value="1"/>
</dbReference>
<dbReference type="SMART" id="SM00855">
    <property type="entry name" value="PGAM"/>
    <property type="match status" value="1"/>
</dbReference>
<dbReference type="Proteomes" id="UP000187412">
    <property type="component" value="Unassembled WGS sequence"/>
</dbReference>
<comment type="caution">
    <text evidence="1">The sequence shown here is derived from an EMBL/GenBank/DDBJ whole genome shotgun (WGS) entry which is preliminary data.</text>
</comment>
<name>A0ABX3H4Q2_PAEBO</name>
<dbReference type="InterPro" id="IPR029033">
    <property type="entry name" value="His_PPase_superfam"/>
</dbReference>
<dbReference type="PANTHER" id="PTHR48100:SF1">
    <property type="entry name" value="HISTIDINE PHOSPHATASE FAMILY PROTEIN-RELATED"/>
    <property type="match status" value="1"/>
</dbReference>
<proteinExistence type="predicted"/>
<dbReference type="InterPro" id="IPR050275">
    <property type="entry name" value="PGM_Phosphatase"/>
</dbReference>
<accession>A0ABX3H4Q2</accession>